<dbReference type="PANTHER" id="PTHR35006">
    <property type="entry name" value="GLYOXALASE FAMILY PROTEIN (AFU_ORTHOLOGUE AFUA_5G14830)"/>
    <property type="match status" value="1"/>
</dbReference>
<reference evidence="1" key="1">
    <citation type="journal article" date="2021" name="Nat. Commun.">
        <title>Genetic determinants of endophytism in the Arabidopsis root mycobiome.</title>
        <authorList>
            <person name="Mesny F."/>
            <person name="Miyauchi S."/>
            <person name="Thiergart T."/>
            <person name="Pickel B."/>
            <person name="Atanasova L."/>
            <person name="Karlsson M."/>
            <person name="Huettel B."/>
            <person name="Barry K.W."/>
            <person name="Haridas S."/>
            <person name="Chen C."/>
            <person name="Bauer D."/>
            <person name="Andreopoulos W."/>
            <person name="Pangilinan J."/>
            <person name="LaButti K."/>
            <person name="Riley R."/>
            <person name="Lipzen A."/>
            <person name="Clum A."/>
            <person name="Drula E."/>
            <person name="Henrissat B."/>
            <person name="Kohler A."/>
            <person name="Grigoriev I.V."/>
            <person name="Martin F.M."/>
            <person name="Hacquard S."/>
        </authorList>
    </citation>
    <scope>NUCLEOTIDE SEQUENCE</scope>
    <source>
        <strain evidence="1">MPI-CAGE-CH-0230</strain>
    </source>
</reference>
<dbReference type="Gene3D" id="3.10.180.10">
    <property type="entry name" value="2,3-Dihydroxybiphenyl 1,2-Dioxygenase, domain 1"/>
    <property type="match status" value="1"/>
</dbReference>
<proteinExistence type="predicted"/>
<dbReference type="Proteomes" id="UP000756346">
    <property type="component" value="Unassembled WGS sequence"/>
</dbReference>
<sequence length="145" mass="15467">MTIDHCGVYAISSKADAVNAWYAEALKPLGYTLQHSEPGDAGEIVGYGEPGKGMDFWVIAVAEEPNLKLHIAFTADALADEYDGGTQDRAVVDKFHAAAVAAGGKDNGPPGLRKFHPNYYAAFVHDPVGNNIEVVCHKPNKDSAQ</sequence>
<evidence type="ECO:0000313" key="1">
    <source>
        <dbReference type="EMBL" id="KAH7033513.1"/>
    </source>
</evidence>
<dbReference type="PANTHER" id="PTHR35006:SF2">
    <property type="entry name" value="GLYOXALASE FAMILY PROTEIN (AFU_ORTHOLOGUE AFUA_5G14830)"/>
    <property type="match status" value="1"/>
</dbReference>
<accession>A0A9P8Y9M1</accession>
<keyword evidence="2" id="KW-1185">Reference proteome</keyword>
<gene>
    <name evidence="1" type="ORF">B0I36DRAFT_362173</name>
</gene>
<protein>
    <submittedName>
        <fullName evidence="1">Uncharacterized protein</fullName>
    </submittedName>
</protein>
<dbReference type="AlphaFoldDB" id="A0A9P8Y9M1"/>
<dbReference type="EMBL" id="JAGTJQ010000004">
    <property type="protein sequence ID" value="KAH7033513.1"/>
    <property type="molecule type" value="Genomic_DNA"/>
</dbReference>
<name>A0A9P8Y9M1_9PEZI</name>
<organism evidence="1 2">
    <name type="scientific">Microdochium trichocladiopsis</name>
    <dbReference type="NCBI Taxonomy" id="1682393"/>
    <lineage>
        <taxon>Eukaryota</taxon>
        <taxon>Fungi</taxon>
        <taxon>Dikarya</taxon>
        <taxon>Ascomycota</taxon>
        <taxon>Pezizomycotina</taxon>
        <taxon>Sordariomycetes</taxon>
        <taxon>Xylariomycetidae</taxon>
        <taxon>Xylariales</taxon>
        <taxon>Microdochiaceae</taxon>
        <taxon>Microdochium</taxon>
    </lineage>
</organism>
<dbReference type="InterPro" id="IPR029068">
    <property type="entry name" value="Glyas_Bleomycin-R_OHBP_Dase"/>
</dbReference>
<dbReference type="OrthoDB" id="10249419at2759"/>
<dbReference type="CDD" id="cd07262">
    <property type="entry name" value="VOC_like"/>
    <property type="match status" value="1"/>
</dbReference>
<dbReference type="RefSeq" id="XP_046014345.1">
    <property type="nucleotide sequence ID" value="XM_046158608.1"/>
</dbReference>
<dbReference type="SUPFAM" id="SSF54593">
    <property type="entry name" value="Glyoxalase/Bleomycin resistance protein/Dihydroxybiphenyl dioxygenase"/>
    <property type="match status" value="1"/>
</dbReference>
<comment type="caution">
    <text evidence="1">The sequence shown here is derived from an EMBL/GenBank/DDBJ whole genome shotgun (WGS) entry which is preliminary data.</text>
</comment>
<evidence type="ECO:0000313" key="2">
    <source>
        <dbReference type="Proteomes" id="UP000756346"/>
    </source>
</evidence>
<dbReference type="GeneID" id="70188154"/>